<dbReference type="AlphaFoldDB" id="A0A2G6KF95"/>
<evidence type="ECO:0000256" key="1">
    <source>
        <dbReference type="SAM" id="MobiDB-lite"/>
    </source>
</evidence>
<name>A0A2G6KF95_9BACT</name>
<evidence type="ECO:0000313" key="3">
    <source>
        <dbReference type="Proteomes" id="UP000230821"/>
    </source>
</evidence>
<feature type="region of interest" description="Disordered" evidence="1">
    <location>
        <begin position="1"/>
        <end position="20"/>
    </location>
</feature>
<reference evidence="2 3" key="1">
    <citation type="submission" date="2017-10" db="EMBL/GenBank/DDBJ databases">
        <title>Novel microbial diversity and functional potential in the marine mammal oral microbiome.</title>
        <authorList>
            <person name="Dudek N.K."/>
            <person name="Sun C.L."/>
            <person name="Burstein D."/>
            <person name="Kantor R.S."/>
            <person name="Aliaga Goltsman D.S."/>
            <person name="Bik E.M."/>
            <person name="Thomas B.C."/>
            <person name="Banfield J.F."/>
            <person name="Relman D.A."/>
        </authorList>
    </citation>
    <scope>NUCLEOTIDE SEQUENCE [LARGE SCALE GENOMIC DNA]</scope>
    <source>
        <strain evidence="2">DOLJORAL78_47_16</strain>
    </source>
</reference>
<evidence type="ECO:0000313" key="2">
    <source>
        <dbReference type="EMBL" id="PIE33479.1"/>
    </source>
</evidence>
<proteinExistence type="predicted"/>
<sequence length="85" mass="10008">MKIFHSDADQDNTQNQREFQEQLDALEDSAGELRQTIGYRRTLLKNAEKKLQQFQDTIYAMLIEEEYPRKKSVIIQDDDGESPPF</sequence>
<dbReference type="Proteomes" id="UP000230821">
    <property type="component" value="Unassembled WGS sequence"/>
</dbReference>
<comment type="caution">
    <text evidence="2">The sequence shown here is derived from an EMBL/GenBank/DDBJ whole genome shotgun (WGS) entry which is preliminary data.</text>
</comment>
<gene>
    <name evidence="2" type="ORF">CSA56_11795</name>
</gene>
<accession>A0A2G6KF95</accession>
<dbReference type="EMBL" id="PDSK01000098">
    <property type="protein sequence ID" value="PIE33479.1"/>
    <property type="molecule type" value="Genomic_DNA"/>
</dbReference>
<protein>
    <submittedName>
        <fullName evidence="2">Uncharacterized protein</fullName>
    </submittedName>
</protein>
<organism evidence="2 3">
    <name type="scientific">candidate division KSB3 bacterium</name>
    <dbReference type="NCBI Taxonomy" id="2044937"/>
    <lineage>
        <taxon>Bacteria</taxon>
        <taxon>candidate division KSB3</taxon>
    </lineage>
</organism>